<dbReference type="GO" id="GO:0005737">
    <property type="term" value="C:cytoplasm"/>
    <property type="evidence" value="ECO:0007669"/>
    <property type="project" value="UniProtKB-SubCell"/>
</dbReference>
<sequence length="281" mass="30809">MAKRPANDGSGDNEELQELFDSIASEAAAPPPPADSEGDSDELQSLFDNVAAQSAAGEQNVIEGVAREVPSEPATPEERQEAVFTKIGQMTRMLHDTLRELGYDRMLEETAKAIPDARQRLSYIATMTEQAASRVLNATDIAQPIQDRQEEGSRALRQRWDQLYAKQLSVEEFKVLAQDTRSFLGQVADDSKLVNEQLLEIMMAQDFQDLTGQVIKKIVDLAAALEEGLVNVLLQVVPDSKRPTVGLSESLLNGPVVSADGREDVVTNQEQVDDLLESLGF</sequence>
<keyword evidence="12" id="KW-1185">Reference proteome</keyword>
<gene>
    <name evidence="11" type="ORF">GGR36_000706</name>
</gene>
<evidence type="ECO:0000256" key="10">
    <source>
        <dbReference type="SAM" id="MobiDB-lite"/>
    </source>
</evidence>
<dbReference type="GO" id="GO:0006935">
    <property type="term" value="P:chemotaxis"/>
    <property type="evidence" value="ECO:0007669"/>
    <property type="project" value="UniProtKB-KW"/>
</dbReference>
<keyword evidence="8" id="KW-0904">Protein phosphatase</keyword>
<comment type="subcellular location">
    <subcellularLocation>
        <location evidence="1">Cytoplasm</location>
    </subcellularLocation>
</comment>
<name>A0A840BIE1_9RHOO</name>
<feature type="region of interest" description="Disordered" evidence="10">
    <location>
        <begin position="1"/>
        <end position="41"/>
    </location>
</feature>
<dbReference type="Pfam" id="PF04344">
    <property type="entry name" value="CheZ"/>
    <property type="match status" value="1"/>
</dbReference>
<dbReference type="InterPro" id="IPR007439">
    <property type="entry name" value="Chemotax_Pase_CheZ"/>
</dbReference>
<organism evidence="11 12">
    <name type="scientific">Niveibacterium umoris</name>
    <dbReference type="NCBI Taxonomy" id="1193620"/>
    <lineage>
        <taxon>Bacteria</taxon>
        <taxon>Pseudomonadati</taxon>
        <taxon>Pseudomonadota</taxon>
        <taxon>Betaproteobacteria</taxon>
        <taxon>Rhodocyclales</taxon>
        <taxon>Rhodocyclaceae</taxon>
        <taxon>Niveibacterium</taxon>
    </lineage>
</organism>
<evidence type="ECO:0000256" key="4">
    <source>
        <dbReference type="ARBA" id="ARBA00022490"/>
    </source>
</evidence>
<proteinExistence type="inferred from homology"/>
<keyword evidence="5" id="KW-0145">Chemotaxis</keyword>
<evidence type="ECO:0000313" key="12">
    <source>
        <dbReference type="Proteomes" id="UP000561045"/>
    </source>
</evidence>
<dbReference type="Gene3D" id="1.10.287.500">
    <property type="entry name" value="Helix hairpin bin"/>
    <property type="match status" value="1"/>
</dbReference>
<keyword evidence="6" id="KW-0283">Flagellar rotation</keyword>
<comment type="similarity">
    <text evidence="2">Belongs to the CheZ family.</text>
</comment>
<evidence type="ECO:0000256" key="2">
    <source>
        <dbReference type="ARBA" id="ARBA00005908"/>
    </source>
</evidence>
<dbReference type="Proteomes" id="UP000561045">
    <property type="component" value="Unassembled WGS sequence"/>
</dbReference>
<evidence type="ECO:0000256" key="9">
    <source>
        <dbReference type="ARBA" id="ARBA00029599"/>
    </source>
</evidence>
<evidence type="ECO:0000256" key="5">
    <source>
        <dbReference type="ARBA" id="ARBA00022500"/>
    </source>
</evidence>
<dbReference type="GO" id="GO:0097588">
    <property type="term" value="P:archaeal or bacterial-type flagellum-dependent cell motility"/>
    <property type="evidence" value="ECO:0007669"/>
    <property type="project" value="UniProtKB-KW"/>
</dbReference>
<evidence type="ECO:0000256" key="3">
    <source>
        <dbReference type="ARBA" id="ARBA00018484"/>
    </source>
</evidence>
<dbReference type="RefSeq" id="WP_183631912.1">
    <property type="nucleotide sequence ID" value="NZ_BAABLE010000011.1"/>
</dbReference>
<evidence type="ECO:0000256" key="6">
    <source>
        <dbReference type="ARBA" id="ARBA00022779"/>
    </source>
</evidence>
<comment type="caution">
    <text evidence="11">The sequence shown here is derived from an EMBL/GenBank/DDBJ whole genome shotgun (WGS) entry which is preliminary data.</text>
</comment>
<accession>A0A840BIE1</accession>
<dbReference type="SUPFAM" id="SSF75708">
    <property type="entry name" value="Chemotaxis phosphatase CheZ"/>
    <property type="match status" value="1"/>
</dbReference>
<dbReference type="AlphaFoldDB" id="A0A840BIE1"/>
<reference evidence="11 12" key="1">
    <citation type="submission" date="2020-08" db="EMBL/GenBank/DDBJ databases">
        <title>Genomic Encyclopedia of Type Strains, Phase IV (KMG-IV): sequencing the most valuable type-strain genomes for metagenomic binning, comparative biology and taxonomic classification.</title>
        <authorList>
            <person name="Goeker M."/>
        </authorList>
    </citation>
    <scope>NUCLEOTIDE SEQUENCE [LARGE SCALE GENOMIC DNA]</scope>
    <source>
        <strain evidence="11 12">DSM 106739</strain>
    </source>
</reference>
<dbReference type="PANTHER" id="PTHR43693:SF1">
    <property type="entry name" value="PROTEIN PHOSPHATASE CHEZ"/>
    <property type="match status" value="1"/>
</dbReference>
<dbReference type="GO" id="GO:0004721">
    <property type="term" value="F:phosphoprotein phosphatase activity"/>
    <property type="evidence" value="ECO:0007669"/>
    <property type="project" value="UniProtKB-KW"/>
</dbReference>
<keyword evidence="4" id="KW-0963">Cytoplasm</keyword>
<dbReference type="NCBIfam" id="NF008368">
    <property type="entry name" value="PRK11166.1"/>
    <property type="match status" value="1"/>
</dbReference>
<evidence type="ECO:0000313" key="11">
    <source>
        <dbReference type="EMBL" id="MBB4011398.1"/>
    </source>
</evidence>
<evidence type="ECO:0000256" key="7">
    <source>
        <dbReference type="ARBA" id="ARBA00022801"/>
    </source>
</evidence>
<protein>
    <recommendedName>
        <fullName evidence="3">Protein phosphatase CheZ</fullName>
    </recommendedName>
    <alternativeName>
        <fullName evidence="9">Chemotaxis protein CheZ</fullName>
    </alternativeName>
</protein>
<keyword evidence="7" id="KW-0378">Hydrolase</keyword>
<dbReference type="PANTHER" id="PTHR43693">
    <property type="entry name" value="PROTEIN PHOSPHATASE CHEZ"/>
    <property type="match status" value="1"/>
</dbReference>
<dbReference type="GO" id="GO:0009288">
    <property type="term" value="C:bacterial-type flagellum"/>
    <property type="evidence" value="ECO:0007669"/>
    <property type="project" value="InterPro"/>
</dbReference>
<dbReference type="InterPro" id="IPR050992">
    <property type="entry name" value="CheZ_family_phosphatases"/>
</dbReference>
<evidence type="ECO:0000256" key="1">
    <source>
        <dbReference type="ARBA" id="ARBA00004496"/>
    </source>
</evidence>
<dbReference type="EMBL" id="JACIET010000001">
    <property type="protein sequence ID" value="MBB4011398.1"/>
    <property type="molecule type" value="Genomic_DNA"/>
</dbReference>
<dbReference type="GO" id="GO:0050920">
    <property type="term" value="P:regulation of chemotaxis"/>
    <property type="evidence" value="ECO:0007669"/>
    <property type="project" value="InterPro"/>
</dbReference>
<evidence type="ECO:0000256" key="8">
    <source>
        <dbReference type="ARBA" id="ARBA00022912"/>
    </source>
</evidence>